<keyword evidence="1" id="KW-1133">Transmembrane helix</keyword>
<name>A0A4R6YXY8_9GAMM</name>
<feature type="transmembrane region" description="Helical" evidence="1">
    <location>
        <begin position="270"/>
        <end position="292"/>
    </location>
</feature>
<keyword evidence="1" id="KW-0472">Membrane</keyword>
<evidence type="ECO:0000313" key="2">
    <source>
        <dbReference type="EMBL" id="TDR43864.1"/>
    </source>
</evidence>
<organism evidence="2 3">
    <name type="scientific">Tahibacter aquaticus</name>
    <dbReference type="NCBI Taxonomy" id="520092"/>
    <lineage>
        <taxon>Bacteria</taxon>
        <taxon>Pseudomonadati</taxon>
        <taxon>Pseudomonadota</taxon>
        <taxon>Gammaproteobacteria</taxon>
        <taxon>Lysobacterales</taxon>
        <taxon>Rhodanobacteraceae</taxon>
        <taxon>Tahibacter</taxon>
    </lineage>
</organism>
<comment type="caution">
    <text evidence="2">The sequence shown here is derived from an EMBL/GenBank/DDBJ whole genome shotgun (WGS) entry which is preliminary data.</text>
</comment>
<keyword evidence="3" id="KW-1185">Reference proteome</keyword>
<dbReference type="EMBL" id="SNZH01000006">
    <property type="protein sequence ID" value="TDR43864.1"/>
    <property type="molecule type" value="Genomic_DNA"/>
</dbReference>
<dbReference type="AlphaFoldDB" id="A0A4R6YXY8"/>
<accession>A0A4R6YXY8</accession>
<proteinExistence type="predicted"/>
<gene>
    <name evidence="2" type="ORF">DFR29_1066</name>
</gene>
<protein>
    <submittedName>
        <fullName evidence="2">Uncharacterized protein</fullName>
    </submittedName>
</protein>
<keyword evidence="1" id="KW-0812">Transmembrane</keyword>
<dbReference type="Proteomes" id="UP000295293">
    <property type="component" value="Unassembled WGS sequence"/>
</dbReference>
<reference evidence="2 3" key="1">
    <citation type="submission" date="2019-03" db="EMBL/GenBank/DDBJ databases">
        <title>Genomic Encyclopedia of Type Strains, Phase IV (KMG-IV): sequencing the most valuable type-strain genomes for metagenomic binning, comparative biology and taxonomic classification.</title>
        <authorList>
            <person name="Goeker M."/>
        </authorList>
    </citation>
    <scope>NUCLEOTIDE SEQUENCE [LARGE SCALE GENOMIC DNA]</scope>
    <source>
        <strain evidence="2 3">DSM 21667</strain>
    </source>
</reference>
<feature type="transmembrane region" description="Helical" evidence="1">
    <location>
        <begin position="37"/>
        <end position="59"/>
    </location>
</feature>
<evidence type="ECO:0000256" key="1">
    <source>
        <dbReference type="SAM" id="Phobius"/>
    </source>
</evidence>
<dbReference type="RefSeq" id="WP_133818617.1">
    <property type="nucleotide sequence ID" value="NZ_SNZH01000006.1"/>
</dbReference>
<sequence>MKRVAFGCLYALGGWLLSAVAIVLGLRYGYGLGFPQTLGIAAMAGLLAWIALALLFAALRSLREWWALRAALAGRVPADGAGAVIVGTLQAQGELLQAPFDAGECIAYHYRVIHDSGAGQRHRTISTLFDGVGLAPCTIASAAGYFRLLTVPELDAESTASGAVGEAAVQHYVRTTTFLDRRQAADELLQRWDDADGSYRSDVGRIAPQDVDWARCSYALHVLRAHTQVCVFGYFCAERRALVPPPAWAGATRIYRGSGEQIAVRLRKSAWFRLCLGLAVGAGAGALLFAFISHHV</sequence>
<evidence type="ECO:0000313" key="3">
    <source>
        <dbReference type="Proteomes" id="UP000295293"/>
    </source>
</evidence>